<dbReference type="OrthoDB" id="5607at2759"/>
<evidence type="ECO:0000256" key="5">
    <source>
        <dbReference type="ARBA" id="ARBA00022723"/>
    </source>
</evidence>
<dbReference type="InterPro" id="IPR028925">
    <property type="entry name" value="RRM_DME"/>
</dbReference>
<dbReference type="GO" id="GO:0019104">
    <property type="term" value="F:DNA N-glycosylase activity"/>
    <property type="evidence" value="ECO:0007669"/>
    <property type="project" value="InterPro"/>
</dbReference>
<keyword evidence="13" id="KW-1185">Reference proteome</keyword>
<evidence type="ECO:0000259" key="11">
    <source>
        <dbReference type="SMART" id="SM00478"/>
    </source>
</evidence>
<evidence type="ECO:0000256" key="8">
    <source>
        <dbReference type="ARBA" id="ARBA00023125"/>
    </source>
</evidence>
<feature type="region of interest" description="Disordered" evidence="10">
    <location>
        <begin position="488"/>
        <end position="518"/>
    </location>
</feature>
<dbReference type="CDD" id="cd00056">
    <property type="entry name" value="ENDO3c"/>
    <property type="match status" value="1"/>
</dbReference>
<keyword evidence="6" id="KW-0408">Iron</keyword>
<evidence type="ECO:0000256" key="9">
    <source>
        <dbReference type="ARBA" id="ARBA00023242"/>
    </source>
</evidence>
<evidence type="ECO:0000256" key="6">
    <source>
        <dbReference type="ARBA" id="ARBA00023004"/>
    </source>
</evidence>
<dbReference type="InterPro" id="IPR003265">
    <property type="entry name" value="HhH-GPD_domain"/>
</dbReference>
<feature type="compositionally biased region" description="Basic and acidic residues" evidence="10">
    <location>
        <begin position="174"/>
        <end position="186"/>
    </location>
</feature>
<protein>
    <submittedName>
        <fullName evidence="12">DNA-(Apurinic or apyrimidinic site) lyase</fullName>
        <ecNumber evidence="12">4.2.99.18</ecNumber>
    </submittedName>
</protein>
<dbReference type="InterPro" id="IPR003651">
    <property type="entry name" value="Endonuclease3_FeS-loop_motif"/>
</dbReference>
<comment type="similarity">
    <text evidence="3">Belongs to the DNA glycosylase family. DEMETER subfamily.</text>
</comment>
<dbReference type="FunFam" id="1.10.1670.10:FF:000004">
    <property type="entry name" value="DNA glycosylase/AP lyase ROS1"/>
    <property type="match status" value="1"/>
</dbReference>
<feature type="compositionally biased region" description="Polar residues" evidence="10">
    <location>
        <begin position="314"/>
        <end position="324"/>
    </location>
</feature>
<evidence type="ECO:0000313" key="13">
    <source>
        <dbReference type="Proteomes" id="UP000215914"/>
    </source>
</evidence>
<keyword evidence="12" id="KW-0456">Lyase</keyword>
<evidence type="ECO:0000256" key="10">
    <source>
        <dbReference type="SAM" id="MobiDB-lite"/>
    </source>
</evidence>
<feature type="domain" description="HhH-GPD" evidence="11">
    <location>
        <begin position="935"/>
        <end position="1101"/>
    </location>
</feature>
<dbReference type="SUPFAM" id="SSF48150">
    <property type="entry name" value="DNA-glycosylase"/>
    <property type="match status" value="1"/>
</dbReference>
<proteinExistence type="inferred from homology"/>
<feature type="region of interest" description="Disordered" evidence="10">
    <location>
        <begin position="895"/>
        <end position="916"/>
    </location>
</feature>
<dbReference type="PANTHER" id="PTHR46213:SF13">
    <property type="entry name" value="DEMETER-LIKE PROTEIN 2-RELATED"/>
    <property type="match status" value="1"/>
</dbReference>
<dbReference type="InterPro" id="IPR028924">
    <property type="entry name" value="Perm-CXXC"/>
</dbReference>
<feature type="compositionally biased region" description="Polar residues" evidence="10">
    <location>
        <begin position="253"/>
        <end position="262"/>
    </location>
</feature>
<evidence type="ECO:0000256" key="3">
    <source>
        <dbReference type="ARBA" id="ARBA00005646"/>
    </source>
</evidence>
<keyword evidence="8" id="KW-0238">DNA-binding</keyword>
<feature type="region of interest" description="Disordered" evidence="10">
    <location>
        <begin position="307"/>
        <end position="326"/>
    </location>
</feature>
<dbReference type="InterPro" id="IPR023170">
    <property type="entry name" value="HhH_base_excis_C"/>
</dbReference>
<dbReference type="EC" id="4.2.99.18" evidence="12"/>
<dbReference type="Gene3D" id="1.10.1670.10">
    <property type="entry name" value="Helix-hairpin-Helix base-excision DNA repair enzymes (C-terminal)"/>
    <property type="match status" value="1"/>
</dbReference>
<dbReference type="Pfam" id="PF15628">
    <property type="entry name" value="RRM_DME"/>
    <property type="match status" value="1"/>
</dbReference>
<keyword evidence="4" id="KW-0004">4Fe-4S</keyword>
<dbReference type="GO" id="GO:0006284">
    <property type="term" value="P:base-excision repair"/>
    <property type="evidence" value="ECO:0007669"/>
    <property type="project" value="InterPro"/>
</dbReference>
<accession>A0A9K3DT37</accession>
<reference evidence="12" key="1">
    <citation type="journal article" date="2017" name="Nature">
        <title>The sunflower genome provides insights into oil metabolism, flowering and Asterid evolution.</title>
        <authorList>
            <person name="Badouin H."/>
            <person name="Gouzy J."/>
            <person name="Grassa C.J."/>
            <person name="Murat F."/>
            <person name="Staton S.E."/>
            <person name="Cottret L."/>
            <person name="Lelandais-Briere C."/>
            <person name="Owens G.L."/>
            <person name="Carrere S."/>
            <person name="Mayjonade B."/>
            <person name="Legrand L."/>
            <person name="Gill N."/>
            <person name="Kane N.C."/>
            <person name="Bowers J.E."/>
            <person name="Hubner S."/>
            <person name="Bellec A."/>
            <person name="Berard A."/>
            <person name="Berges H."/>
            <person name="Blanchet N."/>
            <person name="Boniface M.C."/>
            <person name="Brunel D."/>
            <person name="Catrice O."/>
            <person name="Chaidir N."/>
            <person name="Claudel C."/>
            <person name="Donnadieu C."/>
            <person name="Faraut T."/>
            <person name="Fievet G."/>
            <person name="Helmstetter N."/>
            <person name="King M."/>
            <person name="Knapp S.J."/>
            <person name="Lai Z."/>
            <person name="Le Paslier M.C."/>
            <person name="Lippi Y."/>
            <person name="Lorenzon L."/>
            <person name="Mandel J.R."/>
            <person name="Marage G."/>
            <person name="Marchand G."/>
            <person name="Marquand E."/>
            <person name="Bret-Mestries E."/>
            <person name="Morien E."/>
            <person name="Nambeesan S."/>
            <person name="Nguyen T."/>
            <person name="Pegot-Espagnet P."/>
            <person name="Pouilly N."/>
            <person name="Raftis F."/>
            <person name="Sallet E."/>
            <person name="Schiex T."/>
            <person name="Thomas J."/>
            <person name="Vandecasteele C."/>
            <person name="Vares D."/>
            <person name="Vear F."/>
            <person name="Vautrin S."/>
            <person name="Crespi M."/>
            <person name="Mangin B."/>
            <person name="Burke J.M."/>
            <person name="Salse J."/>
            <person name="Munos S."/>
            <person name="Vincourt P."/>
            <person name="Rieseberg L.H."/>
            <person name="Langlade N.B."/>
        </authorList>
    </citation>
    <scope>NUCLEOTIDE SEQUENCE</scope>
    <source>
        <tissue evidence="12">Leaves</tissue>
    </source>
</reference>
<feature type="compositionally biased region" description="Basic residues" evidence="10">
    <location>
        <begin position="202"/>
        <end position="211"/>
    </location>
</feature>
<dbReference type="SMART" id="SM00525">
    <property type="entry name" value="FES"/>
    <property type="match status" value="1"/>
</dbReference>
<comment type="cofactor">
    <cofactor evidence="1">
        <name>[4Fe-4S] cluster</name>
        <dbReference type="ChEBI" id="CHEBI:49883"/>
    </cofactor>
</comment>
<dbReference type="Proteomes" id="UP000215914">
    <property type="component" value="Unassembled WGS sequence"/>
</dbReference>
<dbReference type="InterPro" id="IPR011257">
    <property type="entry name" value="DNA_glycosylase"/>
</dbReference>
<feature type="compositionally biased region" description="Polar residues" evidence="10">
    <location>
        <begin position="274"/>
        <end position="294"/>
    </location>
</feature>
<dbReference type="GO" id="GO:0005634">
    <property type="term" value="C:nucleus"/>
    <property type="evidence" value="ECO:0007669"/>
    <property type="project" value="UniProtKB-SubCell"/>
</dbReference>
<comment type="caution">
    <text evidence="12">The sequence shown here is derived from an EMBL/GenBank/DDBJ whole genome shotgun (WGS) entry which is preliminary data.</text>
</comment>
<dbReference type="Pfam" id="PF15629">
    <property type="entry name" value="Perm-CXXC"/>
    <property type="match status" value="1"/>
</dbReference>
<evidence type="ECO:0000313" key="12">
    <source>
        <dbReference type="EMBL" id="KAF5761145.1"/>
    </source>
</evidence>
<dbReference type="GO" id="GO:0141166">
    <property type="term" value="P:chromosomal 5-methylcytosine DNA demethylation pathway"/>
    <property type="evidence" value="ECO:0007669"/>
    <property type="project" value="InterPro"/>
</dbReference>
<dbReference type="SMART" id="SM00478">
    <property type="entry name" value="ENDO3c"/>
    <property type="match status" value="1"/>
</dbReference>
<reference evidence="12" key="2">
    <citation type="submission" date="2020-06" db="EMBL/GenBank/DDBJ databases">
        <title>Helianthus annuus Genome sequencing and assembly Release 2.</title>
        <authorList>
            <person name="Gouzy J."/>
            <person name="Langlade N."/>
            <person name="Munos S."/>
        </authorList>
    </citation>
    <scope>NUCLEOTIDE SEQUENCE</scope>
    <source>
        <tissue evidence="12">Leaves</tissue>
    </source>
</reference>
<keyword evidence="9" id="KW-0539">Nucleus</keyword>
<keyword evidence="5" id="KW-0479">Metal-binding</keyword>
<evidence type="ECO:0000256" key="1">
    <source>
        <dbReference type="ARBA" id="ARBA00001966"/>
    </source>
</evidence>
<dbReference type="GO" id="GO:0003677">
    <property type="term" value="F:DNA binding"/>
    <property type="evidence" value="ECO:0007669"/>
    <property type="project" value="UniProtKB-KW"/>
</dbReference>
<organism evidence="12 13">
    <name type="scientific">Helianthus annuus</name>
    <name type="common">Common sunflower</name>
    <dbReference type="NCBI Taxonomy" id="4232"/>
    <lineage>
        <taxon>Eukaryota</taxon>
        <taxon>Viridiplantae</taxon>
        <taxon>Streptophyta</taxon>
        <taxon>Embryophyta</taxon>
        <taxon>Tracheophyta</taxon>
        <taxon>Spermatophyta</taxon>
        <taxon>Magnoliopsida</taxon>
        <taxon>eudicotyledons</taxon>
        <taxon>Gunneridae</taxon>
        <taxon>Pentapetalae</taxon>
        <taxon>asterids</taxon>
        <taxon>campanulids</taxon>
        <taxon>Asterales</taxon>
        <taxon>Asteraceae</taxon>
        <taxon>Asteroideae</taxon>
        <taxon>Heliantheae alliance</taxon>
        <taxon>Heliantheae</taxon>
        <taxon>Helianthus</taxon>
    </lineage>
</organism>
<name>A0A9K3DT37_HELAN</name>
<sequence>MYENGVDGEGEKGKGLLCDEFNEFVQNEVVYVPMTPAKTGQPDSDMIGKNWFENPFDEAIFEEQSMKKSFSCWKGSFGSTSQMYNRLSLDDAETLSMSCQDLLALATKKGSDCGGYGGGAAGLTQQSGRLNMLYDLNLPPEMIADTTVNTGLSLQFTPLTPDQAKRMNLEADKEVVEANQDSEKGLTEQADLNETNETPQPKQKRRKHRPKVVTEGKPKRVRKPATPKPATPNPDGSSTGKRKYVRRNGVEKSATTPDGSSTGKRKYVRRNGVEKSTTPAVDETSGSVHPTPDQQTKKTCKRKIDFDESEKQAEATSPDQQTGKRNIDFDDSEKQAEVTVDNSCTVTSGVVEDYEKSHETVSPNPITPSKTELPQAKVKRSNTKAKCKINFLQETHDKVPSHLPSPNESGCSTSVCNKGDEAQRSFDEIKLMNEQIMKMKHDSLESYLSIFTDYSLQSSEHNVKMNRESSESLLSVYANFKRVRNLQSSTINKKKGKAPATPNDSHKPTRGQSSKRKKIMVHDSVSFGGRIDGGYQQQHTYMSASMYHNNSGYNMYYIDALVEQFKQLHINGHTFVRGYHEKNALVVYQQDRSVVPYAGVFNPMKKKKQRPKVDLDDETNRVWMLLLENINSEGIDGTDEDKAKWWEEERRVFRGRADSFIARMHLVQGDRRFSQWKGSVLDSVVGVFLTQNVSDHLSSSAFMALAARYPVKRNTSSEPLHEEPCQVDASGDHDPIPMMLQEVDSCEDKEVVNSNEFSKSCIVSVDLNDKSECEVLVSSEKESAIYKESVINHTEADEIVSTDKATADGCTSFVELLHMQGHTRVYNEKCASGESEISTDCASQTTVQMVNTISSQESANSYCCMVQQVVEKNNTIVEASGESVQKVVDFHLNKDKSNRKTDGMDEGHSNVKKEKTEKTHIKVDWDKLRFEAEVKQKRERTPNTMDSMDYEAIRAANVNDVADAIKERGMNNRLAARIKDMLDRLVRDHGSIDLEWLRDVPPDKAKEYLLSFKGLGLKSVECIRLLTLHHLAFPVDTNVGRIAVRLGWVPLQALPESLQLHLLELYPVQESIQKYLWPRLCKLDQKTLYELHYQMITFGKVFCTKTKPNCNACPLRGECRHFASAFASARLALPAPEESIAGSTENRTGRNPIGMIDFASTSEQPNHLSEVQICNPVIEQPATLGPIVEVPATPGPTVEVLATPGPIVEMPASPEPEQIQEAFDIEDFIGDDEEIPMIKLNIEEFTQNLQTYMERHMELGEGDMSKALVALTPEAASIPTPKLKNVSQLRTEHQVYELPDSHPLLEGLDIRETDDPCPYLLAIWTPGETVDSIQPPEGQCCFYESGTLCNQETCFFCNSTREANAQTVRGTLLIPCRTATRGSFPLNGTYFQVNEVFADHESSLNPIDVPRAWLWNLPKRTVYFGTSIPSIFKGLTTEEIQYCFWRGFVCVRGFDRKERAPRPLRARLHFPASRLKQTKPKTEEKEKLKQ</sequence>
<dbReference type="GO" id="GO:0046872">
    <property type="term" value="F:metal ion binding"/>
    <property type="evidence" value="ECO:0007669"/>
    <property type="project" value="UniProtKB-KW"/>
</dbReference>
<gene>
    <name evidence="12" type="ORF">HanXRQr2_Chr16g0761661</name>
</gene>
<keyword evidence="7" id="KW-0411">Iron-sulfur</keyword>
<dbReference type="PANTHER" id="PTHR46213">
    <property type="entry name" value="TRANSCRIPTIONAL ACTIVATOR DEMETER"/>
    <property type="match status" value="1"/>
</dbReference>
<evidence type="ECO:0000256" key="7">
    <source>
        <dbReference type="ARBA" id="ARBA00023014"/>
    </source>
</evidence>
<evidence type="ECO:0000256" key="2">
    <source>
        <dbReference type="ARBA" id="ARBA00004123"/>
    </source>
</evidence>
<dbReference type="Gramene" id="mRNA:HanXRQr2_Chr16g0761661">
    <property type="protein sequence ID" value="mRNA:HanXRQr2_Chr16g0761661"/>
    <property type="gene ID" value="HanXRQr2_Chr16g0761661"/>
</dbReference>
<feature type="region of interest" description="Disordered" evidence="10">
    <location>
        <begin position="174"/>
        <end position="301"/>
    </location>
</feature>
<dbReference type="GO" id="GO:0035514">
    <property type="term" value="F:DNA demethylase activity"/>
    <property type="evidence" value="ECO:0007669"/>
    <property type="project" value="InterPro"/>
</dbReference>
<dbReference type="GO" id="GO:0140078">
    <property type="term" value="F:class I DNA-(apurinic or apyrimidinic site) endonuclease activity"/>
    <property type="evidence" value="ECO:0007669"/>
    <property type="project" value="UniProtKB-EC"/>
</dbReference>
<dbReference type="EMBL" id="MNCJ02000331">
    <property type="protein sequence ID" value="KAF5761145.1"/>
    <property type="molecule type" value="Genomic_DNA"/>
</dbReference>
<comment type="subcellular location">
    <subcellularLocation>
        <location evidence="2">Nucleus</location>
    </subcellularLocation>
</comment>
<dbReference type="GO" id="GO:0051539">
    <property type="term" value="F:4 iron, 4 sulfur cluster binding"/>
    <property type="evidence" value="ECO:0007669"/>
    <property type="project" value="UniProtKB-KW"/>
</dbReference>
<evidence type="ECO:0000256" key="4">
    <source>
        <dbReference type="ARBA" id="ARBA00022485"/>
    </source>
</evidence>
<dbReference type="InterPro" id="IPR044811">
    <property type="entry name" value="DME/ROS1"/>
</dbReference>